<organism evidence="3 4">
    <name type="scientific">Streptococcus rupicaprae</name>
    <dbReference type="NCBI Taxonomy" id="759619"/>
    <lineage>
        <taxon>Bacteria</taxon>
        <taxon>Bacillati</taxon>
        <taxon>Bacillota</taxon>
        <taxon>Bacilli</taxon>
        <taxon>Lactobacillales</taxon>
        <taxon>Streptococcaceae</taxon>
        <taxon>Streptococcus</taxon>
    </lineage>
</organism>
<comment type="similarity">
    <text evidence="1">Belongs to the short-chain dehydrogenases/reductases (SDR) family.</text>
</comment>
<protein>
    <submittedName>
        <fullName evidence="3">NAD(P)-dependent dehydrogenase (Short-subunit alcohol dehydrogenase family)</fullName>
    </submittedName>
</protein>
<name>A0ABV2FFX0_9STRE</name>
<dbReference type="InterPro" id="IPR036291">
    <property type="entry name" value="NAD(P)-bd_dom_sf"/>
</dbReference>
<evidence type="ECO:0000313" key="3">
    <source>
        <dbReference type="EMBL" id="MET3557470.1"/>
    </source>
</evidence>
<dbReference type="InterPro" id="IPR002347">
    <property type="entry name" value="SDR_fam"/>
</dbReference>
<evidence type="ECO:0000313" key="4">
    <source>
        <dbReference type="Proteomes" id="UP001549122"/>
    </source>
</evidence>
<dbReference type="PANTHER" id="PTHR24321:SF8">
    <property type="entry name" value="ESTRADIOL 17-BETA-DEHYDROGENASE 8-RELATED"/>
    <property type="match status" value="1"/>
</dbReference>
<dbReference type="RefSeq" id="WP_354364260.1">
    <property type="nucleotide sequence ID" value="NZ_JBEPLO010000004.1"/>
</dbReference>
<sequence length="92" mass="9783">MLQRAVTANNKTICRRSVNAIAPGAIRTDIWNLTDLSAEEAQAHEQAISQLIPMHRFGRPEEVASLAVFLGSEQASFVTGAIYGVDGGQGAS</sequence>
<dbReference type="PANTHER" id="PTHR24321">
    <property type="entry name" value="DEHYDROGENASES, SHORT CHAIN"/>
    <property type="match status" value="1"/>
</dbReference>
<dbReference type="Proteomes" id="UP001549122">
    <property type="component" value="Unassembled WGS sequence"/>
</dbReference>
<evidence type="ECO:0000256" key="2">
    <source>
        <dbReference type="ARBA" id="ARBA00023002"/>
    </source>
</evidence>
<keyword evidence="2" id="KW-0560">Oxidoreductase</keyword>
<reference evidence="3 4" key="1">
    <citation type="submission" date="2024-06" db="EMBL/GenBank/DDBJ databases">
        <title>Genomic Encyclopedia of Type Strains, Phase IV (KMG-IV): sequencing the most valuable type-strain genomes for metagenomic binning, comparative biology and taxonomic classification.</title>
        <authorList>
            <person name="Goeker M."/>
        </authorList>
    </citation>
    <scope>NUCLEOTIDE SEQUENCE [LARGE SCALE GENOMIC DNA]</scope>
    <source>
        <strain evidence="3 4">DSM 28303</strain>
    </source>
</reference>
<dbReference type="PRINTS" id="PR00081">
    <property type="entry name" value="GDHRDH"/>
</dbReference>
<keyword evidence="4" id="KW-1185">Reference proteome</keyword>
<gene>
    <name evidence="3" type="ORF">ABID29_000580</name>
</gene>
<comment type="caution">
    <text evidence="3">The sequence shown here is derived from an EMBL/GenBank/DDBJ whole genome shotgun (WGS) entry which is preliminary data.</text>
</comment>
<dbReference type="Gene3D" id="3.40.50.720">
    <property type="entry name" value="NAD(P)-binding Rossmann-like Domain"/>
    <property type="match status" value="1"/>
</dbReference>
<accession>A0ABV2FFX0</accession>
<dbReference type="Pfam" id="PF13561">
    <property type="entry name" value="adh_short_C2"/>
    <property type="match status" value="1"/>
</dbReference>
<proteinExistence type="inferred from homology"/>
<dbReference type="SUPFAM" id="SSF51735">
    <property type="entry name" value="NAD(P)-binding Rossmann-fold domains"/>
    <property type="match status" value="1"/>
</dbReference>
<dbReference type="EMBL" id="JBEPLO010000004">
    <property type="protein sequence ID" value="MET3557470.1"/>
    <property type="molecule type" value="Genomic_DNA"/>
</dbReference>
<evidence type="ECO:0000256" key="1">
    <source>
        <dbReference type="ARBA" id="ARBA00006484"/>
    </source>
</evidence>